<keyword evidence="1 9" id="KW-0963">Cytoplasm</keyword>
<dbReference type="InterPro" id="IPR041636">
    <property type="entry name" value="RNase_J_C"/>
</dbReference>
<feature type="active site" description="Proton donor" evidence="10">
    <location>
        <position position="200"/>
    </location>
</feature>
<feature type="binding site" evidence="12">
    <location>
        <position position="55"/>
    </location>
    <ligand>
        <name>Ca(2+)</name>
        <dbReference type="ChEBI" id="CHEBI:29108"/>
    </ligand>
</feature>
<keyword evidence="3 12" id="KW-0479">Metal-binding</keyword>
<evidence type="ECO:0000256" key="11">
    <source>
        <dbReference type="PIRSR" id="PIRSR004803-2"/>
    </source>
</evidence>
<name>A0AAU9VI87_9FIRM</name>
<keyword evidence="9" id="KW-0698">rRNA processing</keyword>
<dbReference type="SMART" id="SM00849">
    <property type="entry name" value="Lactamase_B"/>
    <property type="match status" value="1"/>
</dbReference>
<dbReference type="InterPro" id="IPR011108">
    <property type="entry name" value="RMMBL"/>
</dbReference>
<gene>
    <name evidence="16" type="primary">rnjA</name>
    <name evidence="9" type="synonym">rnj</name>
    <name evidence="16" type="ORF">ERYAMS2_00899</name>
    <name evidence="15" type="ORF">ERYAMS_00605</name>
</gene>
<evidence type="ECO:0000313" key="17">
    <source>
        <dbReference type="Proteomes" id="UP001154095"/>
    </source>
</evidence>
<comment type="subcellular location">
    <subcellularLocation>
        <location evidence="9">Cytoplasm</location>
    </subcellularLocation>
</comment>
<reference evidence="16" key="1">
    <citation type="submission" date="2022-04" db="EMBL/GenBank/DDBJ databases">
        <authorList>
            <person name="Forde T."/>
        </authorList>
    </citation>
    <scope>NUCLEOTIDE SEQUENCE</scope>
    <source>
        <strain evidence="16">A18Y016a</strain>
        <strain evidence="15">A18Y020d</strain>
    </source>
</reference>
<comment type="cofactor">
    <cofactor evidence="12">
        <name>Zn(2+)</name>
        <dbReference type="ChEBI" id="CHEBI:29105"/>
    </cofactor>
    <text evidence="12">Binds 2 Zn(2+) ions per subunit. It is not clear if Zn(2+) or Mg(2+) is physiologically important.</text>
</comment>
<evidence type="ECO:0000256" key="3">
    <source>
        <dbReference type="ARBA" id="ARBA00022723"/>
    </source>
</evidence>
<dbReference type="GO" id="GO:0004521">
    <property type="term" value="F:RNA endonuclease activity"/>
    <property type="evidence" value="ECO:0007669"/>
    <property type="project" value="UniProtKB-UniRule"/>
</dbReference>
<evidence type="ECO:0000256" key="10">
    <source>
        <dbReference type="PIRSR" id="PIRSR004803-1"/>
    </source>
</evidence>
<dbReference type="PIRSF" id="PIRSF004803">
    <property type="entry name" value="RnjA"/>
    <property type="match status" value="1"/>
</dbReference>
<dbReference type="Proteomes" id="UP001154111">
    <property type="component" value="Chromosome"/>
</dbReference>
<dbReference type="RefSeq" id="WP_003773222.1">
    <property type="nucleotide sequence ID" value="NZ_OW659477.1"/>
</dbReference>
<evidence type="ECO:0000256" key="1">
    <source>
        <dbReference type="ARBA" id="ARBA00022490"/>
    </source>
</evidence>
<accession>A0AAU9VI87</accession>
<keyword evidence="7 9" id="KW-0269">Exonuclease</keyword>
<evidence type="ECO:0000259" key="14">
    <source>
        <dbReference type="SMART" id="SM00849"/>
    </source>
</evidence>
<keyword evidence="17" id="KW-1185">Reference proteome</keyword>
<evidence type="ECO:0000256" key="4">
    <source>
        <dbReference type="ARBA" id="ARBA00022759"/>
    </source>
</evidence>
<keyword evidence="4 9" id="KW-0255">Endonuclease</keyword>
<feature type="binding site" evidence="12">
    <location>
        <position position="450"/>
    </location>
    <ligand>
        <name>Ca(2+)</name>
        <dbReference type="ChEBI" id="CHEBI:29108"/>
    </ligand>
</feature>
<dbReference type="PANTHER" id="PTHR43694:SF1">
    <property type="entry name" value="RIBONUCLEASE J"/>
    <property type="match status" value="1"/>
</dbReference>
<dbReference type="InterPro" id="IPR036866">
    <property type="entry name" value="RibonucZ/Hydroxyglut_hydro"/>
</dbReference>
<evidence type="ECO:0000256" key="5">
    <source>
        <dbReference type="ARBA" id="ARBA00022801"/>
    </source>
</evidence>
<dbReference type="EMBL" id="OW659477">
    <property type="protein sequence ID" value="CAH2761823.1"/>
    <property type="molecule type" value="Genomic_DNA"/>
</dbReference>
<dbReference type="NCBIfam" id="TIGR00649">
    <property type="entry name" value="MG423"/>
    <property type="match status" value="1"/>
</dbReference>
<comment type="similarity">
    <text evidence="9">Belongs to the metallo-beta-lactamase superfamily. RNA-metabolizing metallo-beta-lactamase-like family. Bacterial RNase J subfamily.</text>
</comment>
<evidence type="ECO:0000256" key="9">
    <source>
        <dbReference type="HAMAP-Rule" id="MF_01491"/>
    </source>
</evidence>
<dbReference type="InterPro" id="IPR001279">
    <property type="entry name" value="Metallo-B-lactamas"/>
</dbReference>
<dbReference type="PANTHER" id="PTHR43694">
    <property type="entry name" value="RIBONUCLEASE J"/>
    <property type="match status" value="1"/>
</dbReference>
<dbReference type="EMBL" id="OW659496">
    <property type="protein sequence ID" value="CAH2761814.1"/>
    <property type="molecule type" value="Genomic_DNA"/>
</dbReference>
<keyword evidence="5 9" id="KW-0378">Hydrolase</keyword>
<feature type="binding site" evidence="12">
    <location>
        <position position="80"/>
    </location>
    <ligand>
        <name>Zn(2+)</name>
        <dbReference type="ChEBI" id="CHEBI:29105"/>
        <label>1</label>
        <note>catalytic</note>
    </ligand>
</feature>
<evidence type="ECO:0000313" key="15">
    <source>
        <dbReference type="EMBL" id="CAH2761814.1"/>
    </source>
</evidence>
<dbReference type="Gene3D" id="3.40.50.10710">
    <property type="entry name" value="Metallo-hydrolase/oxidoreductase"/>
    <property type="match status" value="1"/>
</dbReference>
<dbReference type="NCBIfam" id="NF047419">
    <property type="entry name" value="RNase_J1_RnjA"/>
    <property type="match status" value="1"/>
</dbReference>
<dbReference type="Pfam" id="PF17770">
    <property type="entry name" value="RNase_J_C"/>
    <property type="match status" value="1"/>
</dbReference>
<dbReference type="EC" id="3.1.-.-" evidence="9"/>
<keyword evidence="6 12" id="KW-0862">Zinc</keyword>
<dbReference type="InterPro" id="IPR030854">
    <property type="entry name" value="RNase_J_bac"/>
</dbReference>
<evidence type="ECO:0000256" key="2">
    <source>
        <dbReference type="ARBA" id="ARBA00022722"/>
    </source>
</evidence>
<keyword evidence="12" id="KW-0106">Calcium</keyword>
<feature type="domain" description="Metallo-beta-lactamase" evidence="14">
    <location>
        <begin position="25"/>
        <end position="220"/>
    </location>
</feature>
<evidence type="ECO:0000313" key="18">
    <source>
        <dbReference type="Proteomes" id="UP001154111"/>
    </source>
</evidence>
<feature type="binding site" evidence="12">
    <location>
        <position position="78"/>
    </location>
    <ligand>
        <name>Zn(2+)</name>
        <dbReference type="ChEBI" id="CHEBI:29105"/>
        <label>2</label>
        <note>catalytic</note>
    </ligand>
</feature>
<evidence type="ECO:0000313" key="16">
    <source>
        <dbReference type="EMBL" id="CAH2761823.1"/>
    </source>
</evidence>
<proteinExistence type="inferred from homology"/>
<feature type="active site" description="Proton acceptor" evidence="10">
    <location>
        <position position="374"/>
    </location>
</feature>
<dbReference type="HAMAP" id="MF_01491">
    <property type="entry name" value="RNase_J_bact"/>
    <property type="match status" value="1"/>
</dbReference>
<feature type="binding site" evidence="12">
    <location>
        <position position="53"/>
    </location>
    <ligand>
        <name>Ca(2+)</name>
        <dbReference type="ChEBI" id="CHEBI:29108"/>
    </ligand>
</feature>
<comment type="caution">
    <text evidence="9">Lacks conserved residue(s) required for the propagation of feature annotation.</text>
</comment>
<dbReference type="AlphaFoldDB" id="A0AAU9VI87"/>
<keyword evidence="8 9" id="KW-0694">RNA-binding</keyword>
<evidence type="ECO:0000256" key="8">
    <source>
        <dbReference type="ARBA" id="ARBA00022884"/>
    </source>
</evidence>
<dbReference type="Pfam" id="PF22505">
    <property type="entry name" value="RNase_J_b_CASP"/>
    <property type="match status" value="1"/>
</dbReference>
<dbReference type="GO" id="GO:0005737">
    <property type="term" value="C:cytoplasm"/>
    <property type="evidence" value="ECO:0007669"/>
    <property type="project" value="UniProtKB-SubCell"/>
</dbReference>
<dbReference type="GO" id="GO:0003723">
    <property type="term" value="F:RNA binding"/>
    <property type="evidence" value="ECO:0007669"/>
    <property type="project" value="UniProtKB-UniRule"/>
</dbReference>
<feature type="binding site" evidence="11">
    <location>
        <begin position="237"/>
        <end position="239"/>
    </location>
    <ligand>
        <name>substrate</name>
    </ligand>
</feature>
<organism evidence="16 18">
    <name type="scientific">Erysipelothrix amsterdamensis</name>
    <dbReference type="NCBI Taxonomy" id="2929157"/>
    <lineage>
        <taxon>Bacteria</taxon>
        <taxon>Bacillati</taxon>
        <taxon>Bacillota</taxon>
        <taxon>Erysipelotrichia</taxon>
        <taxon>Erysipelotrichales</taxon>
        <taxon>Erysipelotrichaceae</taxon>
        <taxon>Erysipelothrix</taxon>
    </lineage>
</organism>
<feature type="binding site" evidence="12">
    <location>
        <position position="83"/>
    </location>
    <ligand>
        <name>Zn(2+)</name>
        <dbReference type="ChEBI" id="CHEBI:29105"/>
        <label>1</label>
        <note>catalytic</note>
    </ligand>
</feature>
<feature type="binding site" evidence="12">
    <location>
        <position position="396"/>
    </location>
    <ligand>
        <name>Zn(2+)</name>
        <dbReference type="ChEBI" id="CHEBI:29105"/>
        <label>1</label>
        <note>catalytic</note>
    </ligand>
</feature>
<dbReference type="GO" id="GO:0004534">
    <property type="term" value="F:5'-3' RNA exonuclease activity"/>
    <property type="evidence" value="ECO:0007669"/>
    <property type="project" value="UniProtKB-UniRule"/>
</dbReference>
<dbReference type="GO" id="GO:0008270">
    <property type="term" value="F:zinc ion binding"/>
    <property type="evidence" value="ECO:0007669"/>
    <property type="project" value="InterPro"/>
</dbReference>
<dbReference type="InterPro" id="IPR042173">
    <property type="entry name" value="RNase_J_2"/>
</dbReference>
<evidence type="ECO:0000256" key="13">
    <source>
        <dbReference type="SAM" id="MobiDB-lite"/>
    </source>
</evidence>
<dbReference type="GO" id="GO:0006364">
    <property type="term" value="P:rRNA processing"/>
    <property type="evidence" value="ECO:0007669"/>
    <property type="project" value="UniProtKB-UniRule"/>
</dbReference>
<comment type="function">
    <text evidence="9">An RNase that has 5'-3' exonuclease and possibly endonuclease activity. Involved in maturation of rRNA and in some organisms also mRNA maturation and/or decay.</text>
</comment>
<keyword evidence="2 9" id="KW-0540">Nuclease</keyword>
<feature type="binding site" evidence="12">
    <location>
        <position position="169"/>
    </location>
    <ligand>
        <name>Zn(2+)</name>
        <dbReference type="ChEBI" id="CHEBI:29105"/>
        <label>1</label>
        <note>catalytic</note>
    </ligand>
</feature>
<dbReference type="InterPro" id="IPR055132">
    <property type="entry name" value="RNase_J_b_CASP"/>
</dbReference>
<comment type="subunit">
    <text evidence="9">Homodimer, may be a subunit of the RNA degradosome.</text>
</comment>
<feature type="compositionally biased region" description="Low complexity" evidence="13">
    <location>
        <begin position="612"/>
        <end position="621"/>
    </location>
</feature>
<feature type="binding site" evidence="11">
    <location>
        <begin position="370"/>
        <end position="374"/>
    </location>
    <ligand>
        <name>substrate</name>
    </ligand>
</feature>
<evidence type="ECO:0000256" key="7">
    <source>
        <dbReference type="ARBA" id="ARBA00022839"/>
    </source>
</evidence>
<dbReference type="Proteomes" id="UP001154095">
    <property type="component" value="Chromosome"/>
</dbReference>
<comment type="cofactor">
    <cofactor evidence="12">
        <name>Ca(2+)</name>
        <dbReference type="ChEBI" id="CHEBI:29108"/>
    </cofactor>
    <text evidence="12">Binds 1 Ca(2+) cation per subunit. Seen in 1 crystal structure, it is not clear if it is physiologically important.</text>
</comment>
<dbReference type="Pfam" id="PF07521">
    <property type="entry name" value="RMMBL"/>
    <property type="match status" value="1"/>
</dbReference>
<protein>
    <recommendedName>
        <fullName evidence="9">Ribonuclease J</fullName>
        <shortName evidence="9">RNase J</shortName>
        <ecNumber evidence="9">3.1.-.-</ecNumber>
    </recommendedName>
</protein>
<dbReference type="SUPFAM" id="SSF56281">
    <property type="entry name" value="Metallo-hydrolase/oxidoreductase"/>
    <property type="match status" value="1"/>
</dbReference>
<dbReference type="Gene3D" id="3.10.20.580">
    <property type="match status" value="1"/>
</dbReference>
<evidence type="ECO:0000256" key="12">
    <source>
        <dbReference type="PIRSR" id="PIRSR004803-3"/>
    </source>
</evidence>
<dbReference type="CDD" id="cd07714">
    <property type="entry name" value="RNaseJ_MBL-fold"/>
    <property type="match status" value="1"/>
</dbReference>
<dbReference type="InterPro" id="IPR004613">
    <property type="entry name" value="RNase_J"/>
</dbReference>
<evidence type="ECO:0000256" key="6">
    <source>
        <dbReference type="ARBA" id="ARBA00022833"/>
    </source>
</evidence>
<sequence length="621" mass="68977">MDEKNMKLRKTDTLVYALGGLGEVGKNMYCIEHDDEIIIIDCGVMFPEENLLGVDYVIQDYAHLIRNQKKVKALVITHGHEDHIGGIPFLLQKVNVPQIYAPQFAKAQIERKLEERKIRTKHKIQEIDSKSTIKTKHFVIGFFNVVHSIPDALGVLVNTPNGRIVSTGDFKFDLTPVGNNPDYQIMSYMGEIGVTLLMSDSTNAEVSGFSISEKEVGREIKRIFNKTEGRIIIATFASNVYRVQQIIEAAIADGRKIAIFGRSMDNVVNIARKLGHIDAADKHFVNAHQLNKLPADQSCIICTGSQGEPLAALSRIANGTHRQISIMPGDTVVFSSSPIPGNATSVSHVVNQLTRAGANVLTNSPLNSIHTTGHASKEEQTLMLQLIKPKFFMPMHGEYKMLKAHRQTAIETGVDPDNIFICSNGDVVALRDGVAFMSDTRIQADDIYVDGNDSSGLSTAVLKDRKILSDSGLVSVVVTIDSRQNKILCKPTIVTRGFVFIKENQTLLKEAELVVYEALKKRMTKKVTFGEIKNTIRGSLEPFLYKHTQRNPLVIPVILNQKTAMTPVKVENKKENSGQETKPVKKQKKNNNKQNNEPKQQKDAKKPKTPKATKPQQAREA</sequence>
<feature type="region of interest" description="Disordered" evidence="13">
    <location>
        <begin position="568"/>
        <end position="621"/>
    </location>
</feature>
<feature type="binding site" evidence="12">
    <location>
        <position position="147"/>
    </location>
    <ligand>
        <name>Zn(2+)</name>
        <dbReference type="ChEBI" id="CHEBI:29105"/>
        <label>1</label>
        <note>catalytic</note>
    </ligand>
</feature>
<dbReference type="Pfam" id="PF00753">
    <property type="entry name" value="Lactamase_B"/>
    <property type="match status" value="1"/>
</dbReference>
<dbReference type="Gene3D" id="3.60.15.10">
    <property type="entry name" value="Ribonuclease Z/Hydroxyacylglutathione hydrolase-like"/>
    <property type="match status" value="1"/>
</dbReference>
<feature type="binding site" evidence="12">
    <location>
        <position position="82"/>
    </location>
    <ligand>
        <name>Zn(2+)</name>
        <dbReference type="ChEBI" id="CHEBI:29105"/>
        <label>1</label>
        <note>catalytic</note>
    </ligand>
</feature>